<accession>W7A8W9</accession>
<evidence type="ECO:0008006" key="3">
    <source>
        <dbReference type="Google" id="ProtNLM"/>
    </source>
</evidence>
<dbReference type="EMBL" id="KI965414">
    <property type="protein sequence ID" value="EUD69667.1"/>
    <property type="molecule type" value="Genomic_DNA"/>
</dbReference>
<reference evidence="1 2" key="1">
    <citation type="submission" date="2013-02" db="EMBL/GenBank/DDBJ databases">
        <title>The Genome Sequence of Plasmodium vinckei petteri CR.</title>
        <authorList>
            <consortium name="The Broad Institute Genome Sequencing Platform"/>
            <consortium name="The Broad Institute Genome Sequencing Center for Infectious Disease"/>
            <person name="Neafsey D."/>
            <person name="Cheeseman I."/>
            <person name="Volkman S."/>
            <person name="Adams J."/>
            <person name="Walker B."/>
            <person name="Young S.K."/>
            <person name="Zeng Q."/>
            <person name="Gargeya S."/>
            <person name="Fitzgerald M."/>
            <person name="Haas B."/>
            <person name="Abouelleil A."/>
            <person name="Alvarado L."/>
            <person name="Arachchi H.M."/>
            <person name="Berlin A.M."/>
            <person name="Chapman S.B."/>
            <person name="Dewar J."/>
            <person name="Goldberg J."/>
            <person name="Griggs A."/>
            <person name="Gujja S."/>
            <person name="Hansen M."/>
            <person name="Howarth C."/>
            <person name="Imamovic A."/>
            <person name="Larimer J."/>
            <person name="McCowan C."/>
            <person name="Murphy C."/>
            <person name="Neiman D."/>
            <person name="Pearson M."/>
            <person name="Priest M."/>
            <person name="Roberts A."/>
            <person name="Saif S."/>
            <person name="Shea T."/>
            <person name="Sisk P."/>
            <person name="Sykes S."/>
            <person name="Wortman J."/>
            <person name="Nusbaum C."/>
            <person name="Birren B."/>
        </authorList>
    </citation>
    <scope>NUCLEOTIDE SEQUENCE [LARGE SCALE GENOMIC DNA]</scope>
    <source>
        <strain evidence="1 2">CR</strain>
    </source>
</reference>
<name>W7A8W9_PLAVN</name>
<dbReference type="Pfam" id="PF06022">
    <property type="entry name" value="Cir_Bir_Yir"/>
    <property type="match status" value="1"/>
</dbReference>
<proteinExistence type="predicted"/>
<protein>
    <recommendedName>
        <fullName evidence="3">PIR protein CIR protein</fullName>
    </recommendedName>
</protein>
<gene>
    <name evidence="1" type="ORF">YYG_05114</name>
</gene>
<evidence type="ECO:0000313" key="1">
    <source>
        <dbReference type="EMBL" id="EUD69667.1"/>
    </source>
</evidence>
<dbReference type="InterPro" id="IPR006477">
    <property type="entry name" value="Yir_bir_cir"/>
</dbReference>
<sequence length="217" mass="25433">MANKACNFLREVDDLFTDGNVDVTKYNAFTACHPYCPYENRKSRPCKNNYERINALGAYLYNKLGNIANDFKGEGDNGNRHIEIFIMWLGDKLFKIDNDYKANLEESYKNNLENHIGNFKYWRVIGSKKYYKESNVLYISELYSLLNCICKLINEYKKTRRAKKLEGFSLNATRNLKIFMIKLKNNLKNIYDGFKNVDIKNASTRILILIPQIIDTE</sequence>
<dbReference type="AlphaFoldDB" id="W7A8W9"/>
<organism evidence="1 2">
    <name type="scientific">Plasmodium vinckei petteri</name>
    <dbReference type="NCBI Taxonomy" id="138298"/>
    <lineage>
        <taxon>Eukaryota</taxon>
        <taxon>Sar</taxon>
        <taxon>Alveolata</taxon>
        <taxon>Apicomplexa</taxon>
        <taxon>Aconoidasida</taxon>
        <taxon>Haemosporida</taxon>
        <taxon>Plasmodiidae</taxon>
        <taxon>Plasmodium</taxon>
        <taxon>Plasmodium (Vinckeia)</taxon>
    </lineage>
</organism>
<evidence type="ECO:0000313" key="2">
    <source>
        <dbReference type="Proteomes" id="UP000030659"/>
    </source>
</evidence>
<dbReference type="Proteomes" id="UP000030659">
    <property type="component" value="Unassembled WGS sequence"/>
</dbReference>